<dbReference type="EnsemblMetazoa" id="XM_003383371.3">
    <property type="protein sequence ID" value="XP_003383419.1"/>
    <property type="gene ID" value="LOC100635761"/>
</dbReference>
<gene>
    <name evidence="8" type="primary">100635761</name>
</gene>
<evidence type="ECO:0008006" key="10">
    <source>
        <dbReference type="Google" id="ProtNLM"/>
    </source>
</evidence>
<keyword evidence="1" id="KW-0479">Metal-binding</keyword>
<dbReference type="InterPro" id="IPR013819">
    <property type="entry name" value="LipOase_C"/>
</dbReference>
<dbReference type="PANTHER" id="PTHR11771">
    <property type="entry name" value="LIPOXYGENASE"/>
    <property type="match status" value="1"/>
</dbReference>
<evidence type="ECO:0000313" key="9">
    <source>
        <dbReference type="Proteomes" id="UP000007879"/>
    </source>
</evidence>
<dbReference type="SUPFAM" id="SSF49723">
    <property type="entry name" value="Lipase/lipooxygenase domain (PLAT/LH2 domain)"/>
    <property type="match status" value="1"/>
</dbReference>
<dbReference type="Pfam" id="PF00305">
    <property type="entry name" value="Lipoxygenase"/>
    <property type="match status" value="1"/>
</dbReference>
<reference evidence="9" key="1">
    <citation type="journal article" date="2010" name="Nature">
        <title>The Amphimedon queenslandica genome and the evolution of animal complexity.</title>
        <authorList>
            <person name="Srivastava M."/>
            <person name="Simakov O."/>
            <person name="Chapman J."/>
            <person name="Fahey B."/>
            <person name="Gauthier M.E."/>
            <person name="Mitros T."/>
            <person name="Richards G.S."/>
            <person name="Conaco C."/>
            <person name="Dacre M."/>
            <person name="Hellsten U."/>
            <person name="Larroux C."/>
            <person name="Putnam N.H."/>
            <person name="Stanke M."/>
            <person name="Adamska M."/>
            <person name="Darling A."/>
            <person name="Degnan S.M."/>
            <person name="Oakley T.H."/>
            <person name="Plachetzki D.C."/>
            <person name="Zhai Y."/>
            <person name="Adamski M."/>
            <person name="Calcino A."/>
            <person name="Cummins S.F."/>
            <person name="Goodstein D.M."/>
            <person name="Harris C."/>
            <person name="Jackson D.J."/>
            <person name="Leys S.P."/>
            <person name="Shu S."/>
            <person name="Woodcroft B.J."/>
            <person name="Vervoort M."/>
            <person name="Kosik K.S."/>
            <person name="Manning G."/>
            <person name="Degnan B.M."/>
            <person name="Rokhsar D.S."/>
        </authorList>
    </citation>
    <scope>NUCLEOTIDE SEQUENCE [LARGE SCALE GENOMIC DNA]</scope>
</reference>
<reference evidence="8" key="2">
    <citation type="submission" date="2017-05" db="UniProtKB">
        <authorList>
            <consortium name="EnsemblMetazoa"/>
        </authorList>
    </citation>
    <scope>IDENTIFICATION</scope>
</reference>
<dbReference type="InParanoid" id="A0A1X7VN66"/>
<keyword evidence="4" id="KW-0443">Lipid metabolism</keyword>
<dbReference type="PRINTS" id="PR00087">
    <property type="entry name" value="LIPOXYGENASE"/>
</dbReference>
<dbReference type="AlphaFoldDB" id="A0A1X7VN66"/>
<feature type="domain" description="Lipoxygenase" evidence="7">
    <location>
        <begin position="183"/>
        <end position="762"/>
    </location>
</feature>
<sequence length="762" mass="86180">MAAKDVKCDMLSHVSKRYESKPRDPDSVWTCVNSPDLPPFDLQPPNKKPGHFYYGLRIVTGDQREADAHDTAVYVRLEGASHCTGDIRIGQEDGLWTIFKEYFGTSTYDDIIIESSAELQVEVFTVGLKFRYPSSIAAKNNWYVDFMQVHDLQSTSGEPKTFSCYHWIGQGTNEVSCTSRNATWKEIQDNPVLVKQRSDQLKKRREEYKWKQYSDLGYPSSIDDVTNDTIPLDEEFERTKQEHFLGTLAKNQIVGALTGIKVFLVQAFEKLTGLSLSEDKSMTTLDKYEDFTLRIKSINKDEINVSGAFSVHEGYRWVSDVEFGRQVLNGVNPHIIRRCTSLPQYFPVTQELIAGVLGADLDKEMKDGRVYIVDLSEIMDGLQCRDGCYCPAPTCLLHVNRMGKLVPIAIQLKRKPGDDNPIFLPSDTWMDWLMAKIYFKSAEAQFHQLSTHFNSCHATMETYHVATKRNLPDSHPVSRLLLPHTRYTTAINTAARDKLVGDGGVIDQAFSIGGEGKKECFRRANSKHNVMDSHIMSSMRERGVDDSALLPGYHYRDDGTEIWKAIESFVTSIINIHYKSDEDVVGDKEIQEWAADMHDNGFPAFREVSAGRGFPKSIDSKNSLIDTCTLIMFTGSAQHAAVNFGQFEIYGYVPNAPFALHEPPPTKKGQTDIDFILRALPKSQTTLLSMTLVSSLVQHSSDEVFLGGFPKHWYTEGEEVAAEKKFLNNLKTLKEKLTKRNESLEVPYPYMLPSRIPNSITI</sequence>
<keyword evidence="3" id="KW-0560">Oxidoreductase</keyword>
<dbReference type="STRING" id="400682.A0A1X7VN66"/>
<evidence type="ECO:0000256" key="5">
    <source>
        <dbReference type="PROSITE-ProRule" id="PRU00152"/>
    </source>
</evidence>
<dbReference type="InterPro" id="IPR036226">
    <property type="entry name" value="LipOase_C_sf"/>
</dbReference>
<evidence type="ECO:0000313" key="8">
    <source>
        <dbReference type="EnsemblMetazoa" id="Aqu2.1.41517_001"/>
    </source>
</evidence>
<dbReference type="InterPro" id="IPR020834">
    <property type="entry name" value="LipOase_CS"/>
</dbReference>
<evidence type="ECO:0000259" key="6">
    <source>
        <dbReference type="PROSITE" id="PS50095"/>
    </source>
</evidence>
<organism evidence="8">
    <name type="scientific">Amphimedon queenslandica</name>
    <name type="common">Sponge</name>
    <dbReference type="NCBI Taxonomy" id="400682"/>
    <lineage>
        <taxon>Eukaryota</taxon>
        <taxon>Metazoa</taxon>
        <taxon>Porifera</taxon>
        <taxon>Demospongiae</taxon>
        <taxon>Heteroscleromorpha</taxon>
        <taxon>Haplosclerida</taxon>
        <taxon>Niphatidae</taxon>
        <taxon>Amphimedon</taxon>
    </lineage>
</organism>
<dbReference type="PROSITE" id="PS51393">
    <property type="entry name" value="LIPOXYGENASE_3"/>
    <property type="match status" value="1"/>
</dbReference>
<evidence type="ECO:0000256" key="2">
    <source>
        <dbReference type="ARBA" id="ARBA00022964"/>
    </source>
</evidence>
<protein>
    <recommendedName>
        <fullName evidence="10">Lipoxygenase domain-containing protein</fullName>
    </recommendedName>
</protein>
<dbReference type="SUPFAM" id="SSF48484">
    <property type="entry name" value="Lipoxigenase"/>
    <property type="match status" value="1"/>
</dbReference>
<evidence type="ECO:0000256" key="4">
    <source>
        <dbReference type="ARBA" id="ARBA00023098"/>
    </source>
</evidence>
<dbReference type="Gene3D" id="1.20.245.10">
    <property type="entry name" value="Lipoxygenase-1, Domain 5"/>
    <property type="match status" value="1"/>
</dbReference>
<dbReference type="InterPro" id="IPR000907">
    <property type="entry name" value="LipOase"/>
</dbReference>
<evidence type="ECO:0000259" key="7">
    <source>
        <dbReference type="PROSITE" id="PS51393"/>
    </source>
</evidence>
<proteinExistence type="predicted"/>
<dbReference type="OrthoDB" id="407298at2759"/>
<dbReference type="InterPro" id="IPR036392">
    <property type="entry name" value="PLAT/LH2_dom_sf"/>
</dbReference>
<dbReference type="GO" id="GO:0016702">
    <property type="term" value="F:oxidoreductase activity, acting on single donors with incorporation of molecular oxygen, incorporation of two atoms of oxygen"/>
    <property type="evidence" value="ECO:0007669"/>
    <property type="project" value="InterPro"/>
</dbReference>
<dbReference type="Gene3D" id="3.10.450.60">
    <property type="match status" value="1"/>
</dbReference>
<accession>A0A1X7VN66</accession>
<dbReference type="eggNOG" id="ENOG502QQSP">
    <property type="taxonomic scope" value="Eukaryota"/>
</dbReference>
<dbReference type="KEGG" id="aqu:100635761"/>
<name>A0A1X7VN66_AMPQE</name>
<dbReference type="Proteomes" id="UP000007879">
    <property type="component" value="Unassembled WGS sequence"/>
</dbReference>
<feature type="domain" description="PLAT" evidence="6">
    <location>
        <begin position="52"/>
        <end position="182"/>
    </location>
</feature>
<dbReference type="PROSITE" id="PS00081">
    <property type="entry name" value="LIPOXYGENASE_2"/>
    <property type="match status" value="1"/>
</dbReference>
<dbReference type="InterPro" id="IPR001024">
    <property type="entry name" value="PLAT/LH2_dom"/>
</dbReference>
<comment type="caution">
    <text evidence="5">Lacks conserved residue(s) required for the propagation of feature annotation.</text>
</comment>
<evidence type="ECO:0000256" key="3">
    <source>
        <dbReference type="ARBA" id="ARBA00023002"/>
    </source>
</evidence>
<evidence type="ECO:0000256" key="1">
    <source>
        <dbReference type="ARBA" id="ARBA00022723"/>
    </source>
</evidence>
<dbReference type="EnsemblMetazoa" id="Aqu2.1.41517_001">
    <property type="protein sequence ID" value="Aqu2.1.41517_001"/>
    <property type="gene ID" value="Aqu2.1.41517"/>
</dbReference>
<keyword evidence="2" id="KW-0223">Dioxygenase</keyword>
<dbReference type="GO" id="GO:0046872">
    <property type="term" value="F:metal ion binding"/>
    <property type="evidence" value="ECO:0007669"/>
    <property type="project" value="UniProtKB-KW"/>
</dbReference>
<dbReference type="GO" id="GO:0034440">
    <property type="term" value="P:lipid oxidation"/>
    <property type="evidence" value="ECO:0007669"/>
    <property type="project" value="InterPro"/>
</dbReference>
<dbReference type="Gene3D" id="2.60.60.20">
    <property type="entry name" value="PLAT/LH2 domain"/>
    <property type="match status" value="1"/>
</dbReference>
<dbReference type="PROSITE" id="PS50095">
    <property type="entry name" value="PLAT"/>
    <property type="match status" value="1"/>
</dbReference>
<keyword evidence="9" id="KW-1185">Reference proteome</keyword>